<proteinExistence type="predicted"/>
<dbReference type="GO" id="GO:0006355">
    <property type="term" value="P:regulation of DNA-templated transcription"/>
    <property type="evidence" value="ECO:0007669"/>
    <property type="project" value="InterPro"/>
</dbReference>
<accession>A0A2H0RAB4</accession>
<dbReference type="Gene3D" id="1.10.1220.10">
    <property type="entry name" value="Met repressor-like"/>
    <property type="match status" value="1"/>
</dbReference>
<dbReference type="EMBL" id="PCXU01000023">
    <property type="protein sequence ID" value="PIR43472.1"/>
    <property type="molecule type" value="Genomic_DNA"/>
</dbReference>
<comment type="caution">
    <text evidence="1">The sequence shown here is derived from an EMBL/GenBank/DDBJ whole genome shotgun (WGS) entry which is preliminary data.</text>
</comment>
<name>A0A2H0RAB4_UNCKA</name>
<evidence type="ECO:0000313" key="2">
    <source>
        <dbReference type="Proteomes" id="UP000230214"/>
    </source>
</evidence>
<reference evidence="1 2" key="1">
    <citation type="submission" date="2017-09" db="EMBL/GenBank/DDBJ databases">
        <title>Depth-based differentiation of microbial function through sediment-hosted aquifers and enrichment of novel symbionts in the deep terrestrial subsurface.</title>
        <authorList>
            <person name="Probst A.J."/>
            <person name="Ladd B."/>
            <person name="Jarett J.K."/>
            <person name="Geller-Mcgrath D.E."/>
            <person name="Sieber C.M."/>
            <person name="Emerson J.B."/>
            <person name="Anantharaman K."/>
            <person name="Thomas B.C."/>
            <person name="Malmstrom R."/>
            <person name="Stieglmeier M."/>
            <person name="Klingl A."/>
            <person name="Woyke T."/>
            <person name="Ryan C.M."/>
            <person name="Banfield J.F."/>
        </authorList>
    </citation>
    <scope>NUCLEOTIDE SEQUENCE [LARGE SCALE GENOMIC DNA]</scope>
    <source>
        <strain evidence="1">CG10_big_fil_rev_8_21_14_0_10_32_10</strain>
    </source>
</reference>
<dbReference type="InterPro" id="IPR013321">
    <property type="entry name" value="Arc_rbn_hlx_hlx"/>
</dbReference>
<dbReference type="AlphaFoldDB" id="A0A2H0RAB4"/>
<dbReference type="Proteomes" id="UP000230214">
    <property type="component" value="Unassembled WGS sequence"/>
</dbReference>
<evidence type="ECO:0008006" key="3">
    <source>
        <dbReference type="Google" id="ProtNLM"/>
    </source>
</evidence>
<sequence>MLNKRTQILLKNETWERLKNISESRGVSIGTLIRNAIEDIYINTQKDESIANAVDSIKNVRKIHKGINYKDLINYGRKY</sequence>
<evidence type="ECO:0000313" key="1">
    <source>
        <dbReference type="EMBL" id="PIR43472.1"/>
    </source>
</evidence>
<gene>
    <name evidence="1" type="ORF">COV24_02615</name>
</gene>
<organism evidence="1 2">
    <name type="scientific">candidate division WWE3 bacterium CG10_big_fil_rev_8_21_14_0_10_32_10</name>
    <dbReference type="NCBI Taxonomy" id="1975090"/>
    <lineage>
        <taxon>Bacteria</taxon>
        <taxon>Katanobacteria</taxon>
    </lineage>
</organism>
<dbReference type="CDD" id="cd21631">
    <property type="entry name" value="RHH_CopG_NikR-like"/>
    <property type="match status" value="1"/>
</dbReference>
<protein>
    <recommendedName>
        <fullName evidence="3">Ribbon-helix-helix protein CopG domain-containing protein</fullName>
    </recommendedName>
</protein>